<sequence length="77" mass="8788">MLINNHCNQKINNMLCDAVIKLGSKETVNTKINNILKIYFICLVSFAIAINFEIYSFLPLLRKNKTNVATFNIGPIR</sequence>
<keyword evidence="1" id="KW-1133">Transmembrane helix</keyword>
<protein>
    <submittedName>
        <fullName evidence="2">Uncharacterized protein</fullName>
    </submittedName>
</protein>
<name>A0A2C1DTT6_BACCE</name>
<evidence type="ECO:0000313" key="3">
    <source>
        <dbReference type="Proteomes" id="UP000225872"/>
    </source>
</evidence>
<evidence type="ECO:0000256" key="1">
    <source>
        <dbReference type="SAM" id="Phobius"/>
    </source>
</evidence>
<dbReference type="EMBL" id="NULO01000027">
    <property type="protein sequence ID" value="PGT03349.1"/>
    <property type="molecule type" value="Genomic_DNA"/>
</dbReference>
<keyword evidence="1" id="KW-0472">Membrane</keyword>
<keyword evidence="1" id="KW-0812">Transmembrane</keyword>
<gene>
    <name evidence="2" type="ORF">COD09_09925</name>
</gene>
<comment type="caution">
    <text evidence="2">The sequence shown here is derived from an EMBL/GenBank/DDBJ whole genome shotgun (WGS) entry which is preliminary data.</text>
</comment>
<dbReference type="Proteomes" id="UP000225872">
    <property type="component" value="Unassembled WGS sequence"/>
</dbReference>
<reference evidence="2 3" key="1">
    <citation type="submission" date="2017-09" db="EMBL/GenBank/DDBJ databases">
        <title>Large-scale bioinformatics analysis of Bacillus genomes uncovers conserved roles of natural products in bacterial physiology.</title>
        <authorList>
            <consortium name="Agbiome Team Llc"/>
            <person name="Bleich R.M."/>
            <person name="Grubbs K.J."/>
            <person name="Santa Maria K.C."/>
            <person name="Allen S.E."/>
            <person name="Farag S."/>
            <person name="Shank E.A."/>
            <person name="Bowers A."/>
        </authorList>
    </citation>
    <scope>NUCLEOTIDE SEQUENCE [LARGE SCALE GENOMIC DNA]</scope>
    <source>
        <strain evidence="2 3">AFS041432</strain>
    </source>
</reference>
<proteinExistence type="predicted"/>
<evidence type="ECO:0000313" key="2">
    <source>
        <dbReference type="EMBL" id="PGT03349.1"/>
    </source>
</evidence>
<organism evidence="2 3">
    <name type="scientific">Bacillus cereus</name>
    <dbReference type="NCBI Taxonomy" id="1396"/>
    <lineage>
        <taxon>Bacteria</taxon>
        <taxon>Bacillati</taxon>
        <taxon>Bacillota</taxon>
        <taxon>Bacilli</taxon>
        <taxon>Bacillales</taxon>
        <taxon>Bacillaceae</taxon>
        <taxon>Bacillus</taxon>
        <taxon>Bacillus cereus group</taxon>
    </lineage>
</organism>
<feature type="transmembrane region" description="Helical" evidence="1">
    <location>
        <begin position="38"/>
        <end position="58"/>
    </location>
</feature>
<accession>A0A2C1DTT6</accession>
<dbReference type="AlphaFoldDB" id="A0A2C1DTT6"/>